<feature type="domain" description="Fibronectin type-III" evidence="1">
    <location>
        <begin position="226"/>
        <end position="316"/>
    </location>
</feature>
<dbReference type="PROSITE" id="PS50853">
    <property type="entry name" value="FN3"/>
    <property type="match status" value="1"/>
</dbReference>
<gene>
    <name evidence="2" type="ORF">DQG23_16120</name>
</gene>
<dbReference type="Gene3D" id="3.20.20.70">
    <property type="entry name" value="Aldolase class I"/>
    <property type="match status" value="1"/>
</dbReference>
<sequence length="999" mass="108701">MKRRQLRMWKKWLTGMLALLLLTGGIPVHRAEAAWYPSIQADGRKDEWNDTVPLIRGKQTTVHTLKVANDASYLYVLVEGIGLSALTSDFYLNTDGNAATGYREPNWDEDSGADFLLETSVHLEPVTVGGQVRNAKKDKASLLSYTGTGTDWSWNQEAEYVGSGQIVKTDNVIEARIPLSDLGLSSGNSVKIGFVNYYSKSERLPAKTGAFAAYTIKAANAERPSVPTGLNVSNQHSTKLQINWTPSADNNGIKGYKVYRVKGDQIEYAGWTTSASYTDGWLEPSKTYTYKVEAFDTDGYSSGPSLAVTGSTTAYPSVPASTGDWNAVTDLLFNYTVEDSIDAAEFASYDLLALSGAVSPEKLNEIKAINPDIFIVGYISVGQDAREGNSPDIFFKDSEGNPECDLNWPSCFIDPTNQNWQKKVLDELLPGLVARGFDGFYLDTVEVTEVIHKDKAWGMGQLVQKIKQKYPDKIVFSGGGVHLMRGGDYDIRSSVDAVLFESYVNTWVGDMMWDETGQVPVGNAEMYGVYTPYDHPRKMDYASKRDVINKARFQFNTDGTLVRDGSGKTVNQPNTNFHVFTLDYNTPFQPELIRYSAEQAWSDGFLPSFGMKLLYFPPAYDWRTMSGYLPFQPSTAFSAANFGKSYDLMKYVPVTVDGDGSEWSGTAALSVTGTGSITKLSMAVDGTNLNVLVEGTGLHTPGQRIILNTDNNAFSGYQFPEWSGNAQTGTDFIIENGTLLKHLGDPWSSAGWTVWAWEQAADPIQYAVNGAGTVLEASIPLELLTSVGGNKLYPFSQITAAYMKYSGATTTETLPKVLPGATESLLHMDFRGGLIKADGSTADWSGLGAASSATGTGNIHRINAVGDGHHLNVLIEGTGLTGNKGRLLLNTDNNEGTGYQSASWGPAVSTGADFMVEDGALFEYAGSGSDWNWKSVVRYPDIPVQPTGYSASTAAIEYRIPLDAVHLAPISAFSAAFQTYSGAAVVETFPHFLQMTLPK</sequence>
<dbReference type="InterPro" id="IPR003961">
    <property type="entry name" value="FN3_dom"/>
</dbReference>
<reference evidence="2 3" key="1">
    <citation type="journal article" date="2009" name="Int. J. Syst. Evol. Microbiol.">
        <title>Paenibacillus contaminans sp. nov., isolated from a contaminated laboratory plate.</title>
        <authorList>
            <person name="Chou J.H."/>
            <person name="Lee J.H."/>
            <person name="Lin M.C."/>
            <person name="Chang P.S."/>
            <person name="Arun A.B."/>
            <person name="Young C.C."/>
            <person name="Chen W.M."/>
        </authorList>
    </citation>
    <scope>NUCLEOTIDE SEQUENCE [LARGE SCALE GENOMIC DNA]</scope>
    <source>
        <strain evidence="2 3">CKOBP-6</strain>
    </source>
</reference>
<dbReference type="SUPFAM" id="SSF49265">
    <property type="entry name" value="Fibronectin type III"/>
    <property type="match status" value="1"/>
</dbReference>
<dbReference type="InterPro" id="IPR036116">
    <property type="entry name" value="FN3_sf"/>
</dbReference>
<evidence type="ECO:0000313" key="2">
    <source>
        <dbReference type="EMBL" id="RAV20484.1"/>
    </source>
</evidence>
<evidence type="ECO:0000313" key="3">
    <source>
        <dbReference type="Proteomes" id="UP000250369"/>
    </source>
</evidence>
<protein>
    <recommendedName>
        <fullName evidence="1">Fibronectin type-III domain-containing protein</fullName>
    </recommendedName>
</protein>
<dbReference type="CDD" id="cd00063">
    <property type="entry name" value="FN3"/>
    <property type="match status" value="1"/>
</dbReference>
<dbReference type="EMBL" id="QMFB01000008">
    <property type="protein sequence ID" value="RAV20484.1"/>
    <property type="molecule type" value="Genomic_DNA"/>
</dbReference>
<comment type="caution">
    <text evidence="2">The sequence shown here is derived from an EMBL/GenBank/DDBJ whole genome shotgun (WGS) entry which is preliminary data.</text>
</comment>
<dbReference type="Gene3D" id="2.60.40.1190">
    <property type="match status" value="1"/>
</dbReference>
<dbReference type="InterPro" id="IPR013783">
    <property type="entry name" value="Ig-like_fold"/>
</dbReference>
<organism evidence="2 3">
    <name type="scientific">Paenibacillus contaminans</name>
    <dbReference type="NCBI Taxonomy" id="450362"/>
    <lineage>
        <taxon>Bacteria</taxon>
        <taxon>Bacillati</taxon>
        <taxon>Bacillota</taxon>
        <taxon>Bacilli</taxon>
        <taxon>Bacillales</taxon>
        <taxon>Paenibacillaceae</taxon>
        <taxon>Paenibacillus</taxon>
    </lineage>
</organism>
<dbReference type="PANTHER" id="PTHR35882">
    <property type="entry name" value="PELA"/>
    <property type="match status" value="1"/>
</dbReference>
<dbReference type="AlphaFoldDB" id="A0A329ML18"/>
<dbReference type="InterPro" id="IPR017853">
    <property type="entry name" value="GH"/>
</dbReference>
<proteinExistence type="predicted"/>
<evidence type="ECO:0000259" key="1">
    <source>
        <dbReference type="PROSITE" id="PS50853"/>
    </source>
</evidence>
<dbReference type="SMART" id="SM00060">
    <property type="entry name" value="FN3"/>
    <property type="match status" value="1"/>
</dbReference>
<dbReference type="SUPFAM" id="SSF51445">
    <property type="entry name" value="(Trans)glycosidases"/>
    <property type="match status" value="1"/>
</dbReference>
<accession>A0A329ML18</accession>
<dbReference type="PANTHER" id="PTHR35882:SF2">
    <property type="entry name" value="PELA"/>
    <property type="match status" value="1"/>
</dbReference>
<dbReference type="Gene3D" id="2.60.40.10">
    <property type="entry name" value="Immunoglobulins"/>
    <property type="match status" value="1"/>
</dbReference>
<dbReference type="Pfam" id="PF00041">
    <property type="entry name" value="fn3"/>
    <property type="match status" value="1"/>
</dbReference>
<dbReference type="Proteomes" id="UP000250369">
    <property type="component" value="Unassembled WGS sequence"/>
</dbReference>
<dbReference type="InterPro" id="IPR013785">
    <property type="entry name" value="Aldolase_TIM"/>
</dbReference>
<name>A0A329ML18_9BACL</name>
<keyword evidence="3" id="KW-1185">Reference proteome</keyword>